<dbReference type="RefSeq" id="WP_160551673.1">
    <property type="nucleotide sequence ID" value="NZ_CP047650.1"/>
</dbReference>
<proteinExistence type="predicted"/>
<keyword evidence="1" id="KW-1133">Transmembrane helix</keyword>
<name>A0A857J310_9BURK</name>
<reference evidence="2 3" key="1">
    <citation type="submission" date="2020-01" db="EMBL/GenBank/DDBJ databases">
        <title>Genome sequencing of strain KACC 21265.</title>
        <authorList>
            <person name="Heo J."/>
            <person name="Kim S.-J."/>
            <person name="Kim J.-S."/>
            <person name="Hong S.-B."/>
            <person name="Kwon S.-W."/>
        </authorList>
    </citation>
    <scope>NUCLEOTIDE SEQUENCE [LARGE SCALE GENOMIC DNA]</scope>
    <source>
        <strain evidence="2 3">KACC 21265</strain>
    </source>
</reference>
<gene>
    <name evidence="2" type="primary">pilV</name>
    <name evidence="2" type="ORF">GT347_09240</name>
</gene>
<dbReference type="AlphaFoldDB" id="A0A857J310"/>
<feature type="transmembrane region" description="Helical" evidence="1">
    <location>
        <begin position="21"/>
        <end position="43"/>
    </location>
</feature>
<dbReference type="InterPro" id="IPR012902">
    <property type="entry name" value="N_methyl_site"/>
</dbReference>
<evidence type="ECO:0000256" key="1">
    <source>
        <dbReference type="SAM" id="Phobius"/>
    </source>
</evidence>
<evidence type="ECO:0000313" key="2">
    <source>
        <dbReference type="EMBL" id="QHI98156.1"/>
    </source>
</evidence>
<protein>
    <submittedName>
        <fullName evidence="2">Type IV pilus modification protein PilV</fullName>
    </submittedName>
</protein>
<keyword evidence="3" id="KW-1185">Reference proteome</keyword>
<dbReference type="PROSITE" id="PS00409">
    <property type="entry name" value="PROKAR_NTER_METHYL"/>
    <property type="match status" value="1"/>
</dbReference>
<dbReference type="InterPro" id="IPR013362">
    <property type="entry name" value="Pilus_4_PilV"/>
</dbReference>
<dbReference type="Proteomes" id="UP000464787">
    <property type="component" value="Chromosome"/>
</dbReference>
<organism evidence="2 3">
    <name type="scientific">Xylophilus rhododendri</name>
    <dbReference type="NCBI Taxonomy" id="2697032"/>
    <lineage>
        <taxon>Bacteria</taxon>
        <taxon>Pseudomonadati</taxon>
        <taxon>Pseudomonadota</taxon>
        <taxon>Betaproteobacteria</taxon>
        <taxon>Burkholderiales</taxon>
        <taxon>Xylophilus</taxon>
    </lineage>
</organism>
<dbReference type="NCBIfam" id="TIGR02523">
    <property type="entry name" value="type_IV_pilV"/>
    <property type="match status" value="1"/>
</dbReference>
<dbReference type="KEGG" id="xyk:GT347_09240"/>
<keyword evidence="1" id="KW-0812">Transmembrane</keyword>
<sequence>MQPRRRLPFGTRVHPRGARQRGFSLIEAVIALLIFSTGVLGIARLQSAAVQETSAAASRSTASLLAKNLISRMWMSDRTPATLAANFDNTSSQTVPGFAPWLAAVAGSGLPGVNVSTNTNLPTVRVSPVAGGGSSPVASSNVIVTVFWQAPGETQAHKYIETAQIK</sequence>
<keyword evidence="1" id="KW-0472">Membrane</keyword>
<evidence type="ECO:0000313" key="3">
    <source>
        <dbReference type="Proteomes" id="UP000464787"/>
    </source>
</evidence>
<dbReference type="Pfam" id="PF07963">
    <property type="entry name" value="N_methyl"/>
    <property type="match status" value="1"/>
</dbReference>
<dbReference type="EMBL" id="CP047650">
    <property type="protein sequence ID" value="QHI98156.1"/>
    <property type="molecule type" value="Genomic_DNA"/>
</dbReference>
<accession>A0A857J310</accession>
<dbReference type="NCBIfam" id="TIGR02532">
    <property type="entry name" value="IV_pilin_GFxxxE"/>
    <property type="match status" value="1"/>
</dbReference>